<dbReference type="PROSITE" id="PS00198">
    <property type="entry name" value="4FE4S_FER_1"/>
    <property type="match status" value="1"/>
</dbReference>
<dbReference type="PATRIC" id="fig|584657.3.peg.3730"/>
<keyword evidence="2 7" id="KW-0004">4Fe-4S</keyword>
<evidence type="ECO:0000256" key="7">
    <source>
        <dbReference type="PIRSR" id="PIRSR036298-50"/>
    </source>
</evidence>
<dbReference type="InterPro" id="IPR051555">
    <property type="entry name" value="FDH_Electron_Transfer_Unit"/>
</dbReference>
<sequence length="327" mass="34954">MSTSLMHNQLSGPHDPAPAAGWVDAPARKGFFTDTSICIGCKACEVACKEWNMLPMDNLGMTGESYDNTGALGANTWRHVAFVEQGPAQIERARESGRKAVSLGMPTVRSASENGYAAGSPPVEGDLPDFRWLMSSDVCKHCTHAACLDVCPTGSLFRTEFGTVVVQDDICNGCGYCVPACPFGVIERRASPDMTGARIAKDDGIAQKCTLCYDRLSVNEEPACAKACPTTSIQFGDLDEMRRRADERVTALHEMGYTEARTYGTDPRDGVGGTGSVFLLLDEPEVYGLPPDPVVSTHTLPDNFRKAGLAGLAMLGAAALSFLGRRS</sequence>
<feature type="binding site" evidence="7">
    <location>
        <position position="41"/>
    </location>
    <ligand>
        <name>[4Fe-4S] cluster</name>
        <dbReference type="ChEBI" id="CHEBI:49883"/>
        <label>1</label>
    </ligand>
</feature>
<feature type="binding site" evidence="7">
    <location>
        <position position="228"/>
    </location>
    <ligand>
        <name>[4Fe-4S] cluster</name>
        <dbReference type="ChEBI" id="CHEBI:49883"/>
        <label>1</label>
    </ligand>
</feature>
<evidence type="ECO:0000256" key="1">
    <source>
        <dbReference type="ARBA" id="ARBA00004196"/>
    </source>
</evidence>
<dbReference type="RefSeq" id="WP_240474405.1">
    <property type="nucleotide sequence ID" value="NZ_AWQS01000254.1"/>
</dbReference>
<feature type="binding site" evidence="7">
    <location>
        <position position="151"/>
    </location>
    <ligand>
        <name>[4Fe-4S] cluster</name>
        <dbReference type="ChEBI" id="CHEBI:49883"/>
        <label>4</label>
    </ligand>
</feature>
<comment type="cofactor">
    <cofactor evidence="7">
        <name>[4Fe-4S] cluster</name>
        <dbReference type="ChEBI" id="CHEBI:49883"/>
    </cofactor>
    <text evidence="7">Binds 4 [4Fe-4S] clusters per subunit.</text>
</comment>
<feature type="binding site" evidence="7">
    <location>
        <position position="147"/>
    </location>
    <ligand>
        <name>[4Fe-4S] cluster</name>
        <dbReference type="ChEBI" id="CHEBI:49883"/>
        <label>3</label>
    </ligand>
</feature>
<feature type="binding site" evidence="7">
    <location>
        <position position="171"/>
    </location>
    <ligand>
        <name>[4Fe-4S] cluster</name>
        <dbReference type="ChEBI" id="CHEBI:49883"/>
        <label>4</label>
    </ligand>
</feature>
<dbReference type="CDD" id="cd10560">
    <property type="entry name" value="FDH-O_like"/>
    <property type="match status" value="1"/>
</dbReference>
<evidence type="ECO:0000256" key="5">
    <source>
        <dbReference type="ARBA" id="ARBA00023004"/>
    </source>
</evidence>
<feature type="binding site" evidence="7">
    <location>
        <position position="209"/>
    </location>
    <ligand>
        <name>[4Fe-4S] cluster</name>
        <dbReference type="ChEBI" id="CHEBI:49883"/>
        <label>2</label>
    </ligand>
</feature>
<name>W9GHV5_9MICO</name>
<feature type="binding site" evidence="7">
    <location>
        <position position="177"/>
    </location>
    <ligand>
        <name>[4Fe-4S] cluster</name>
        <dbReference type="ChEBI" id="CHEBI:49883"/>
        <label>4</label>
    </ligand>
</feature>
<feature type="domain" description="4Fe-4S ferredoxin-type" evidence="8">
    <location>
        <begin position="162"/>
        <end position="191"/>
    </location>
</feature>
<comment type="caution">
    <text evidence="9">The sequence shown here is derived from an EMBL/GenBank/DDBJ whole genome shotgun (WGS) entry which is preliminary data.</text>
</comment>
<gene>
    <name evidence="9" type="ORF">N864_13045</name>
</gene>
<dbReference type="InterPro" id="IPR017900">
    <property type="entry name" value="4Fe4S_Fe_S_CS"/>
</dbReference>
<evidence type="ECO:0000256" key="3">
    <source>
        <dbReference type="ARBA" id="ARBA00022723"/>
    </source>
</evidence>
<keyword evidence="4" id="KW-0677">Repeat</keyword>
<accession>W9GHV5</accession>
<evidence type="ECO:0000259" key="8">
    <source>
        <dbReference type="PROSITE" id="PS51379"/>
    </source>
</evidence>
<proteinExistence type="predicted"/>
<feature type="binding site" evidence="7">
    <location>
        <position position="44"/>
    </location>
    <ligand>
        <name>[4Fe-4S] cluster</name>
        <dbReference type="ChEBI" id="CHEBI:49883"/>
        <label>1</label>
    </ligand>
</feature>
<keyword evidence="6 7" id="KW-0411">Iron-sulfur</keyword>
<feature type="domain" description="4Fe-4S ferredoxin-type" evidence="8">
    <location>
        <begin position="130"/>
        <end position="161"/>
    </location>
</feature>
<keyword evidence="3 7" id="KW-0479">Metal-binding</keyword>
<dbReference type="GO" id="GO:0045333">
    <property type="term" value="P:cellular respiration"/>
    <property type="evidence" value="ECO:0007669"/>
    <property type="project" value="InterPro"/>
</dbReference>
<dbReference type="Pfam" id="PF13247">
    <property type="entry name" value="Fer4_11"/>
    <property type="match status" value="1"/>
</dbReference>
<protein>
    <submittedName>
        <fullName evidence="9">Ferredoxin</fullName>
    </submittedName>
</protein>
<keyword evidence="10" id="KW-1185">Reference proteome</keyword>
<dbReference type="InterPro" id="IPR017896">
    <property type="entry name" value="4Fe4S_Fe-S-bd"/>
</dbReference>
<feature type="binding site" evidence="7">
    <location>
        <position position="224"/>
    </location>
    <ligand>
        <name>[4Fe-4S] cluster</name>
        <dbReference type="ChEBI" id="CHEBI:49883"/>
        <label>2</label>
    </ligand>
</feature>
<dbReference type="GO" id="GO:0046872">
    <property type="term" value="F:metal ion binding"/>
    <property type="evidence" value="ECO:0007669"/>
    <property type="project" value="UniProtKB-KW"/>
</dbReference>
<dbReference type="InterPro" id="IPR014603">
    <property type="entry name" value="Formate_DH_Fe-S_su"/>
</dbReference>
<feature type="binding site" evidence="7">
    <location>
        <position position="139"/>
    </location>
    <ligand>
        <name>[4Fe-4S] cluster</name>
        <dbReference type="ChEBI" id="CHEBI:49883"/>
        <label>3</label>
    </ligand>
</feature>
<evidence type="ECO:0000313" key="10">
    <source>
        <dbReference type="Proteomes" id="UP000019494"/>
    </source>
</evidence>
<comment type="subcellular location">
    <subcellularLocation>
        <location evidence="1">Cell envelope</location>
    </subcellularLocation>
</comment>
<feature type="binding site" evidence="7">
    <location>
        <position position="181"/>
    </location>
    <ligand>
        <name>[4Fe-4S] cluster</name>
        <dbReference type="ChEBI" id="CHEBI:49883"/>
        <label>3</label>
    </ligand>
</feature>
<evidence type="ECO:0000313" key="9">
    <source>
        <dbReference type="EMBL" id="EWT04398.1"/>
    </source>
</evidence>
<dbReference type="PIRSF" id="PIRSF036298">
    <property type="entry name" value="FDH_4Fe4S"/>
    <property type="match status" value="1"/>
</dbReference>
<dbReference type="Pfam" id="PF12800">
    <property type="entry name" value="Fer4_4"/>
    <property type="match status" value="1"/>
</dbReference>
<dbReference type="PROSITE" id="PS51379">
    <property type="entry name" value="4FE4S_FER_2"/>
    <property type="match status" value="3"/>
</dbReference>
<dbReference type="GO" id="GO:0030313">
    <property type="term" value="C:cell envelope"/>
    <property type="evidence" value="ECO:0007669"/>
    <property type="project" value="UniProtKB-SubCell"/>
</dbReference>
<dbReference type="PANTHER" id="PTHR43545:SF6">
    <property type="entry name" value="FORMATE DEHYDROGENASE, NITRATE-INDUCIBLE, IRON-SULFUR SUBUNIT"/>
    <property type="match status" value="1"/>
</dbReference>
<evidence type="ECO:0000256" key="4">
    <source>
        <dbReference type="ARBA" id="ARBA00022737"/>
    </source>
</evidence>
<feature type="binding site" evidence="7">
    <location>
        <position position="142"/>
    </location>
    <ligand>
        <name>[4Fe-4S] cluster</name>
        <dbReference type="ChEBI" id="CHEBI:49883"/>
        <label>3</label>
    </ligand>
</feature>
<dbReference type="SUPFAM" id="SSF54862">
    <property type="entry name" value="4Fe-4S ferredoxins"/>
    <property type="match status" value="1"/>
</dbReference>
<feature type="binding site" evidence="7">
    <location>
        <position position="38"/>
    </location>
    <ligand>
        <name>[4Fe-4S] cluster</name>
        <dbReference type="ChEBI" id="CHEBI:49883"/>
        <label>1</label>
    </ligand>
</feature>
<dbReference type="EMBL" id="AWQS01000254">
    <property type="protein sequence ID" value="EWT04398.1"/>
    <property type="molecule type" value="Genomic_DNA"/>
</dbReference>
<organism evidence="9 10">
    <name type="scientific">Intrasporangium chromatireducens Q5-1</name>
    <dbReference type="NCBI Taxonomy" id="584657"/>
    <lineage>
        <taxon>Bacteria</taxon>
        <taxon>Bacillati</taxon>
        <taxon>Actinomycetota</taxon>
        <taxon>Actinomycetes</taxon>
        <taxon>Micrococcales</taxon>
        <taxon>Intrasporangiaceae</taxon>
        <taxon>Intrasporangium</taxon>
    </lineage>
</organism>
<feature type="binding site" evidence="7">
    <location>
        <position position="174"/>
    </location>
    <ligand>
        <name>[4Fe-4S] cluster</name>
        <dbReference type="ChEBI" id="CHEBI:49883"/>
        <label>4</label>
    </ligand>
</feature>
<reference evidence="10" key="1">
    <citation type="submission" date="2013-08" db="EMBL/GenBank/DDBJ databases">
        <title>Intrasporangium oryzae NRRL B-24470.</title>
        <authorList>
            <person name="Liu H."/>
            <person name="Wang G."/>
        </authorList>
    </citation>
    <scope>NUCLEOTIDE SEQUENCE [LARGE SCALE GENOMIC DNA]</scope>
    <source>
        <strain evidence="10">Q5-1</strain>
    </source>
</reference>
<evidence type="ECO:0000256" key="6">
    <source>
        <dbReference type="ARBA" id="ARBA00023014"/>
    </source>
</evidence>
<dbReference type="Gene3D" id="3.30.70.20">
    <property type="match status" value="2"/>
</dbReference>
<keyword evidence="5 7" id="KW-0408">Iron</keyword>
<feature type="binding site" evidence="7">
    <location>
        <position position="48"/>
    </location>
    <ligand>
        <name>[4Fe-4S] cluster</name>
        <dbReference type="ChEBI" id="CHEBI:49883"/>
        <label>2</label>
    </ligand>
</feature>
<dbReference type="PANTHER" id="PTHR43545">
    <property type="entry name" value="FORMATE DEHYDROGENASE, NITRATE-INDUCIBLE, IRON-SULFUR SUBUNIT"/>
    <property type="match status" value="1"/>
</dbReference>
<feature type="binding site" evidence="7">
    <location>
        <position position="212"/>
    </location>
    <ligand>
        <name>[4Fe-4S] cluster</name>
        <dbReference type="ChEBI" id="CHEBI:49883"/>
        <label>2</label>
    </ligand>
</feature>
<dbReference type="GO" id="GO:0015944">
    <property type="term" value="P:formate oxidation"/>
    <property type="evidence" value="ECO:0007669"/>
    <property type="project" value="InterPro"/>
</dbReference>
<feature type="domain" description="4Fe-4S ferredoxin-type" evidence="8">
    <location>
        <begin position="29"/>
        <end position="59"/>
    </location>
</feature>
<dbReference type="GO" id="GO:0051539">
    <property type="term" value="F:4 iron, 4 sulfur cluster binding"/>
    <property type="evidence" value="ECO:0007669"/>
    <property type="project" value="UniProtKB-KW"/>
</dbReference>
<dbReference type="AlphaFoldDB" id="W9GHV5"/>
<dbReference type="Proteomes" id="UP000019494">
    <property type="component" value="Unassembled WGS sequence"/>
</dbReference>
<evidence type="ECO:0000256" key="2">
    <source>
        <dbReference type="ARBA" id="ARBA00022485"/>
    </source>
</evidence>